<name>A0A318EH32_9GAMM</name>
<gene>
    <name evidence="2" type="ORF">C8D93_105112</name>
</gene>
<dbReference type="PANTHER" id="PTHR12358">
    <property type="entry name" value="SPHINGOSINE KINASE"/>
    <property type="match status" value="1"/>
</dbReference>
<keyword evidence="3" id="KW-1185">Reference proteome</keyword>
<dbReference type="Proteomes" id="UP000248330">
    <property type="component" value="Unassembled WGS sequence"/>
</dbReference>
<dbReference type="InterPro" id="IPR001206">
    <property type="entry name" value="Diacylglycerol_kinase_cat_dom"/>
</dbReference>
<dbReference type="InterPro" id="IPR016064">
    <property type="entry name" value="NAD/diacylglycerol_kinase_sf"/>
</dbReference>
<dbReference type="EMBL" id="QICN01000005">
    <property type="protein sequence ID" value="PXV67756.1"/>
    <property type="molecule type" value="Genomic_DNA"/>
</dbReference>
<keyword evidence="2" id="KW-0418">Kinase</keyword>
<dbReference type="PROSITE" id="PS50146">
    <property type="entry name" value="DAGK"/>
    <property type="match status" value="1"/>
</dbReference>
<accession>A0A318EH32</accession>
<organism evidence="2 3">
    <name type="scientific">Sinimarinibacterium flocculans</name>
    <dbReference type="NCBI Taxonomy" id="985250"/>
    <lineage>
        <taxon>Bacteria</taxon>
        <taxon>Pseudomonadati</taxon>
        <taxon>Pseudomonadota</taxon>
        <taxon>Gammaproteobacteria</taxon>
        <taxon>Nevskiales</taxon>
        <taxon>Nevskiaceae</taxon>
        <taxon>Sinimarinibacterium</taxon>
    </lineage>
</organism>
<protein>
    <submittedName>
        <fullName evidence="2">Diacylglycerol kinase family enzyme</fullName>
    </submittedName>
</protein>
<dbReference type="Gene3D" id="2.60.200.40">
    <property type="match status" value="1"/>
</dbReference>
<proteinExistence type="predicted"/>
<dbReference type="Pfam" id="PF00781">
    <property type="entry name" value="DAGK_cat"/>
    <property type="match status" value="1"/>
</dbReference>
<dbReference type="InterPro" id="IPR050187">
    <property type="entry name" value="Lipid_Phosphate_FormReg"/>
</dbReference>
<sequence>MTDRAPLFVVINTRSGRTAGDERCRLLASVFREGGREVEFLPVRTPAKLDAVAAQAVTRAAACRGVVVAAGGDGTLSAVAHATLGSDCAFGILPQGTFNYFGREHGVAQDIEGAARSLLRAKPQPVRVGLVNGRAFLVNASLGLYPRLLEDREAYKRQLGRYRWVAIVSGLATLMRDHRQLDLEIENGGHNRHLRTPTLFIGNNRLQFEQSGLSTAADALDAGQLAAIAVEPTRSRALFALALRGAIGQLGSTGRVIEFPFRRLTVHVRGQRRVKVAADGEIHRMRSPLVFSVSPQPLRLMVPAEDDRQERA</sequence>
<comment type="caution">
    <text evidence="2">The sequence shown here is derived from an EMBL/GenBank/DDBJ whole genome shotgun (WGS) entry which is preliminary data.</text>
</comment>
<dbReference type="RefSeq" id="WP_110265231.1">
    <property type="nucleotide sequence ID" value="NZ_CAKZQT010000001.1"/>
</dbReference>
<feature type="domain" description="DAGKc" evidence="1">
    <location>
        <begin position="2"/>
        <end position="135"/>
    </location>
</feature>
<dbReference type="AlphaFoldDB" id="A0A318EH32"/>
<evidence type="ECO:0000313" key="3">
    <source>
        <dbReference type="Proteomes" id="UP000248330"/>
    </source>
</evidence>
<evidence type="ECO:0000313" key="2">
    <source>
        <dbReference type="EMBL" id="PXV67756.1"/>
    </source>
</evidence>
<keyword evidence="2" id="KW-0808">Transferase</keyword>
<dbReference type="InterPro" id="IPR017438">
    <property type="entry name" value="ATP-NAD_kinase_N"/>
</dbReference>
<dbReference type="Gene3D" id="3.40.50.10330">
    <property type="entry name" value="Probable inorganic polyphosphate/atp-NAD kinase, domain 1"/>
    <property type="match status" value="1"/>
</dbReference>
<reference evidence="2 3" key="1">
    <citation type="submission" date="2018-04" db="EMBL/GenBank/DDBJ databases">
        <title>Genomic Encyclopedia of Type Strains, Phase IV (KMG-IV): sequencing the most valuable type-strain genomes for metagenomic binning, comparative biology and taxonomic classification.</title>
        <authorList>
            <person name="Goeker M."/>
        </authorList>
    </citation>
    <scope>NUCLEOTIDE SEQUENCE [LARGE SCALE GENOMIC DNA]</scope>
    <source>
        <strain evidence="2 3">DSM 104150</strain>
    </source>
</reference>
<dbReference type="OrthoDB" id="142078at2"/>
<dbReference type="GO" id="GO:0016301">
    <property type="term" value="F:kinase activity"/>
    <property type="evidence" value="ECO:0007669"/>
    <property type="project" value="UniProtKB-KW"/>
</dbReference>
<dbReference type="PANTHER" id="PTHR12358:SF54">
    <property type="entry name" value="SPHINGOSINE KINASE RELATED PROTEIN"/>
    <property type="match status" value="1"/>
</dbReference>
<dbReference type="SUPFAM" id="SSF111331">
    <property type="entry name" value="NAD kinase/diacylglycerol kinase-like"/>
    <property type="match status" value="1"/>
</dbReference>
<evidence type="ECO:0000259" key="1">
    <source>
        <dbReference type="PROSITE" id="PS50146"/>
    </source>
</evidence>